<evidence type="ECO:0008006" key="3">
    <source>
        <dbReference type="Google" id="ProtNLM"/>
    </source>
</evidence>
<comment type="caution">
    <text evidence="1">The sequence shown here is derived from an EMBL/GenBank/DDBJ whole genome shotgun (WGS) entry which is preliminary data.</text>
</comment>
<evidence type="ECO:0000313" key="1">
    <source>
        <dbReference type="EMBL" id="KAH3696070.1"/>
    </source>
</evidence>
<gene>
    <name evidence="1" type="ORF">DPMN_083533</name>
</gene>
<dbReference type="Proteomes" id="UP000828390">
    <property type="component" value="Unassembled WGS sequence"/>
</dbReference>
<accession>A0A9D4BHS9</accession>
<sequence length="68" mass="7762">MIEKNLKRKHELVHIFIDGNKAFDRVRHDDLCQLLRGFKIDEGLAKVVQEVNGNTISEELSIDGKVTS</sequence>
<protein>
    <recommendedName>
        <fullName evidence="3">Reverse transcriptase domain-containing protein</fullName>
    </recommendedName>
</protein>
<keyword evidence="2" id="KW-1185">Reference proteome</keyword>
<reference evidence="1" key="1">
    <citation type="journal article" date="2019" name="bioRxiv">
        <title>The Genome of the Zebra Mussel, Dreissena polymorpha: A Resource for Invasive Species Research.</title>
        <authorList>
            <person name="McCartney M.A."/>
            <person name="Auch B."/>
            <person name="Kono T."/>
            <person name="Mallez S."/>
            <person name="Zhang Y."/>
            <person name="Obille A."/>
            <person name="Becker A."/>
            <person name="Abrahante J.E."/>
            <person name="Garbe J."/>
            <person name="Badalamenti J.P."/>
            <person name="Herman A."/>
            <person name="Mangelson H."/>
            <person name="Liachko I."/>
            <person name="Sullivan S."/>
            <person name="Sone E.D."/>
            <person name="Koren S."/>
            <person name="Silverstein K.A.T."/>
            <person name="Beckman K.B."/>
            <person name="Gohl D.M."/>
        </authorList>
    </citation>
    <scope>NUCLEOTIDE SEQUENCE</scope>
    <source>
        <strain evidence="1">Duluth1</strain>
        <tissue evidence="1">Whole animal</tissue>
    </source>
</reference>
<dbReference type="EMBL" id="JAIWYP010000016">
    <property type="protein sequence ID" value="KAH3696070.1"/>
    <property type="molecule type" value="Genomic_DNA"/>
</dbReference>
<proteinExistence type="predicted"/>
<dbReference type="AlphaFoldDB" id="A0A9D4BHS9"/>
<reference evidence="1" key="2">
    <citation type="submission" date="2020-11" db="EMBL/GenBank/DDBJ databases">
        <authorList>
            <person name="McCartney M.A."/>
            <person name="Auch B."/>
            <person name="Kono T."/>
            <person name="Mallez S."/>
            <person name="Becker A."/>
            <person name="Gohl D.M."/>
            <person name="Silverstein K.A.T."/>
            <person name="Koren S."/>
            <person name="Bechman K.B."/>
            <person name="Herman A."/>
            <person name="Abrahante J.E."/>
            <person name="Garbe J."/>
        </authorList>
    </citation>
    <scope>NUCLEOTIDE SEQUENCE</scope>
    <source>
        <strain evidence="1">Duluth1</strain>
        <tissue evidence="1">Whole animal</tissue>
    </source>
</reference>
<evidence type="ECO:0000313" key="2">
    <source>
        <dbReference type="Proteomes" id="UP000828390"/>
    </source>
</evidence>
<organism evidence="1 2">
    <name type="scientific">Dreissena polymorpha</name>
    <name type="common">Zebra mussel</name>
    <name type="synonym">Mytilus polymorpha</name>
    <dbReference type="NCBI Taxonomy" id="45954"/>
    <lineage>
        <taxon>Eukaryota</taxon>
        <taxon>Metazoa</taxon>
        <taxon>Spiralia</taxon>
        <taxon>Lophotrochozoa</taxon>
        <taxon>Mollusca</taxon>
        <taxon>Bivalvia</taxon>
        <taxon>Autobranchia</taxon>
        <taxon>Heteroconchia</taxon>
        <taxon>Euheterodonta</taxon>
        <taxon>Imparidentia</taxon>
        <taxon>Neoheterodontei</taxon>
        <taxon>Myida</taxon>
        <taxon>Dreissenoidea</taxon>
        <taxon>Dreissenidae</taxon>
        <taxon>Dreissena</taxon>
    </lineage>
</organism>
<name>A0A9D4BHS9_DREPO</name>